<evidence type="ECO:0000256" key="6">
    <source>
        <dbReference type="ARBA" id="ARBA00022723"/>
    </source>
</evidence>
<evidence type="ECO:0000256" key="7">
    <source>
        <dbReference type="ARBA" id="ARBA00022842"/>
    </source>
</evidence>
<feature type="compositionally biased region" description="Gly residues" evidence="8">
    <location>
        <begin position="452"/>
        <end position="462"/>
    </location>
</feature>
<feature type="compositionally biased region" description="Polar residues" evidence="8">
    <location>
        <begin position="636"/>
        <end position="649"/>
    </location>
</feature>
<dbReference type="GO" id="GO:0046872">
    <property type="term" value="F:metal ion binding"/>
    <property type="evidence" value="ECO:0007669"/>
    <property type="project" value="UniProtKB-KW"/>
</dbReference>
<dbReference type="AlphaFoldDB" id="A0A1W5DA11"/>
<feature type="compositionally biased region" description="Polar residues" evidence="8">
    <location>
        <begin position="611"/>
        <end position="621"/>
    </location>
</feature>
<comment type="cofactor">
    <cofactor evidence="1">
        <name>Mn(2+)</name>
        <dbReference type="ChEBI" id="CHEBI:29035"/>
    </cofactor>
</comment>
<dbReference type="CDD" id="cd05402">
    <property type="entry name" value="NT_PAP_TUTase"/>
    <property type="match status" value="1"/>
</dbReference>
<feature type="region of interest" description="Disordered" evidence="8">
    <location>
        <begin position="1048"/>
        <end position="1112"/>
    </location>
</feature>
<dbReference type="PANTHER" id="PTHR12271:SF113">
    <property type="entry name" value="POLY(A) RNA POLYMERASE CID11"/>
    <property type="match status" value="1"/>
</dbReference>
<dbReference type="Proteomes" id="UP000192927">
    <property type="component" value="Unassembled WGS sequence"/>
</dbReference>
<feature type="domain" description="Poly(A) RNA polymerase mitochondrial-like central palm" evidence="10">
    <location>
        <begin position="109"/>
        <end position="240"/>
    </location>
</feature>
<evidence type="ECO:0000259" key="10">
    <source>
        <dbReference type="Pfam" id="PF22600"/>
    </source>
</evidence>
<dbReference type="SUPFAM" id="SSF81301">
    <property type="entry name" value="Nucleotidyltransferase"/>
    <property type="match status" value="1"/>
</dbReference>
<organism evidence="11 12">
    <name type="scientific">Lasallia pustulata</name>
    <dbReference type="NCBI Taxonomy" id="136370"/>
    <lineage>
        <taxon>Eukaryota</taxon>
        <taxon>Fungi</taxon>
        <taxon>Dikarya</taxon>
        <taxon>Ascomycota</taxon>
        <taxon>Pezizomycotina</taxon>
        <taxon>Lecanoromycetes</taxon>
        <taxon>OSLEUM clade</taxon>
        <taxon>Umbilicariomycetidae</taxon>
        <taxon>Umbilicariales</taxon>
        <taxon>Umbilicariaceae</taxon>
        <taxon>Lasallia</taxon>
    </lineage>
</organism>
<feature type="region of interest" description="Disordered" evidence="8">
    <location>
        <begin position="881"/>
        <end position="948"/>
    </location>
</feature>
<keyword evidence="7" id="KW-0460">Magnesium</keyword>
<proteinExistence type="inferred from homology"/>
<sequence length="1112" mass="122419">MPSASRPGFATHHSSSLPSTPYQQSRRHSFDRGPPSPAQGVRDNSPRSVHSETDSKGSLRKATSLAICKYETGMAFSRRRVPYSIGGDKLERATSMPKKYLNPQEEEKLSGDMRELYDRLLPSTESEERRLRFVQKLESLLNKQWPGNSIKVHVFGSSGNMLCTSDSDVDICITTPMKELSSMCMLAKSLAEHGMERVVCVPNAKVPIVKIWDPELELACDMNVNNTLALENTRMIKTYVEIDKRVRPLAMIIKYWTKKRILNDAALGGTLSSYTWICMIINFLQTRNPPVLPVLHKRPHQRKVSSDGTSAAFADDIDSLRGFGHNNEETVGELLFHFFRRYGHEIDYEKNVVSVREGRLISKEEKKWHLMQNNRLCVEEPFNTGRNLGNTADDISFRGLHLELRRAFDLIAVAKLEECCEQYVYPAIEEKIWEKPPPQPRPVLSRSASQSGRGGRGGGNSTRGGRHPNGSHQTKQGNRRASSAAAFNKPNGMQNNWHSMPSREHLWQAQHAQHQLHDQLFHHYQLLQAQEHELRILQQQQQAQAQCQAQAIAQAQGRNLGTGTPIPQQARTENFNRRRFTDQAPLTAPLRPGTFLYPLSFSPMGASGFIQTNPSSPSMTAAQPELRRSLHRSSVADGSSGASLRSHSQPARPVPAPLPLRGLPFQLSGLGLTGMQNYQQPHTFPSYAAIDLQRPGPGGSASPRLGIQHGESSPEDNVPKEYVGYYVHGPELPRSYQNEAVLAPIPIYNDLTHRFAGFSPSFSQLRHESRSPSPSNRQRDRSASLLSAASAPNRLVREERLPAAGLAPRSNGPIIANGADGFDLPDLATPADMVSHPTSMSETTSTSEDQLYGTPATVPDTMSQDPSEAFLLDTTEHTQQIPHAPSQAMSHWPNNNSSAGNTTTNKTVTPLSDREELGRNRPVLQSPKVPDISNASTNGSSAANDNALPNRLSAGADIVSSQENIRHNSSFTGLDIDADTANLHHDTPLKPLPLLSPVREVRTPSPTTIRRDDVLEQTKLSTLNGGSAHDGMEALQPLNTRIASGGKHAWKEPLSPKTNGQPSNGPVKAGPQAQSNGWQQTTKKKHSKKAKSTAAPKMGEPLPASESERKGG</sequence>
<keyword evidence="6" id="KW-0479">Metal-binding</keyword>
<feature type="compositionally biased region" description="Polar residues" evidence="8">
    <location>
        <begin position="470"/>
        <end position="481"/>
    </location>
</feature>
<feature type="compositionally biased region" description="Polar residues" evidence="8">
    <location>
        <begin position="881"/>
        <end position="893"/>
    </location>
</feature>
<feature type="domain" description="PAP-associated" evidence="9">
    <location>
        <begin position="331"/>
        <end position="384"/>
    </location>
</feature>
<feature type="compositionally biased region" description="Low complexity" evidence="8">
    <location>
        <begin position="894"/>
        <end position="907"/>
    </location>
</feature>
<protein>
    <recommendedName>
        <fullName evidence="4">polynucleotide adenylyltransferase</fullName>
        <ecNumber evidence="4">2.7.7.19</ecNumber>
    </recommendedName>
</protein>
<dbReference type="Gene3D" id="3.30.460.10">
    <property type="entry name" value="Beta Polymerase, domain 2"/>
    <property type="match status" value="1"/>
</dbReference>
<dbReference type="GO" id="GO:1990817">
    <property type="term" value="F:poly(A) RNA polymerase activity"/>
    <property type="evidence" value="ECO:0007669"/>
    <property type="project" value="UniProtKB-EC"/>
</dbReference>
<dbReference type="EMBL" id="FWEW01003550">
    <property type="protein sequence ID" value="SLM39772.1"/>
    <property type="molecule type" value="Genomic_DNA"/>
</dbReference>
<feature type="region of interest" description="Disordered" evidence="8">
    <location>
        <begin position="1"/>
        <end position="60"/>
    </location>
</feature>
<feature type="compositionally biased region" description="Basic residues" evidence="8">
    <location>
        <begin position="1082"/>
        <end position="1091"/>
    </location>
</feature>
<evidence type="ECO:0000256" key="3">
    <source>
        <dbReference type="ARBA" id="ARBA00008593"/>
    </source>
</evidence>
<dbReference type="Pfam" id="PF03828">
    <property type="entry name" value="PAP_assoc"/>
    <property type="match status" value="1"/>
</dbReference>
<feature type="compositionally biased region" description="Polar residues" evidence="8">
    <location>
        <begin position="12"/>
        <end position="24"/>
    </location>
</feature>
<evidence type="ECO:0000256" key="8">
    <source>
        <dbReference type="SAM" id="MobiDB-lite"/>
    </source>
</evidence>
<dbReference type="InterPro" id="IPR002058">
    <property type="entry name" value="PAP_assoc"/>
</dbReference>
<dbReference type="SUPFAM" id="SSF81631">
    <property type="entry name" value="PAP/OAS1 substrate-binding domain"/>
    <property type="match status" value="1"/>
</dbReference>
<evidence type="ECO:0000256" key="1">
    <source>
        <dbReference type="ARBA" id="ARBA00001936"/>
    </source>
</evidence>
<feature type="region of interest" description="Disordered" evidence="8">
    <location>
        <begin position="763"/>
        <end position="796"/>
    </location>
</feature>
<keyword evidence="12" id="KW-1185">Reference proteome</keyword>
<name>A0A1W5DA11_9LECA</name>
<dbReference type="GO" id="GO:0010605">
    <property type="term" value="P:negative regulation of macromolecule metabolic process"/>
    <property type="evidence" value="ECO:0007669"/>
    <property type="project" value="UniProtKB-ARBA"/>
</dbReference>
<evidence type="ECO:0000313" key="12">
    <source>
        <dbReference type="Proteomes" id="UP000192927"/>
    </source>
</evidence>
<feature type="region of interest" description="Disordered" evidence="8">
    <location>
        <begin position="834"/>
        <end position="865"/>
    </location>
</feature>
<comment type="cofactor">
    <cofactor evidence="2">
        <name>Mg(2+)</name>
        <dbReference type="ChEBI" id="CHEBI:18420"/>
    </cofactor>
</comment>
<evidence type="ECO:0000259" key="9">
    <source>
        <dbReference type="Pfam" id="PF03828"/>
    </source>
</evidence>
<reference evidence="12" key="1">
    <citation type="submission" date="2017-03" db="EMBL/GenBank/DDBJ databases">
        <authorList>
            <person name="Sharma R."/>
            <person name="Thines M."/>
        </authorList>
    </citation>
    <scope>NUCLEOTIDE SEQUENCE [LARGE SCALE GENOMIC DNA]</scope>
</reference>
<accession>A0A1W5DA11</accession>
<feature type="region of interest" description="Disordered" evidence="8">
    <location>
        <begin position="434"/>
        <end position="492"/>
    </location>
</feature>
<dbReference type="GO" id="GO:0031123">
    <property type="term" value="P:RNA 3'-end processing"/>
    <property type="evidence" value="ECO:0007669"/>
    <property type="project" value="TreeGrafter"/>
</dbReference>
<evidence type="ECO:0000256" key="4">
    <source>
        <dbReference type="ARBA" id="ARBA00012388"/>
    </source>
</evidence>
<keyword evidence="5" id="KW-0808">Transferase</keyword>
<evidence type="ECO:0000256" key="2">
    <source>
        <dbReference type="ARBA" id="ARBA00001946"/>
    </source>
</evidence>
<comment type="similarity">
    <text evidence="3">Belongs to the DNA polymerase type-B-like family.</text>
</comment>
<dbReference type="Gene3D" id="1.10.1410.10">
    <property type="match status" value="1"/>
</dbReference>
<dbReference type="InterPro" id="IPR043519">
    <property type="entry name" value="NT_sf"/>
</dbReference>
<evidence type="ECO:0000313" key="11">
    <source>
        <dbReference type="EMBL" id="SLM39772.1"/>
    </source>
</evidence>
<dbReference type="Pfam" id="PF22600">
    <property type="entry name" value="MTPAP-like_central"/>
    <property type="match status" value="1"/>
</dbReference>
<evidence type="ECO:0000256" key="5">
    <source>
        <dbReference type="ARBA" id="ARBA00022679"/>
    </source>
</evidence>
<dbReference type="PANTHER" id="PTHR12271">
    <property type="entry name" value="POLY A POLYMERASE CID PAP -RELATED"/>
    <property type="match status" value="1"/>
</dbReference>
<feature type="region of interest" description="Disordered" evidence="8">
    <location>
        <begin position="611"/>
        <end position="658"/>
    </location>
</feature>
<feature type="compositionally biased region" description="Low complexity" evidence="8">
    <location>
        <begin position="838"/>
        <end position="848"/>
    </location>
</feature>
<dbReference type="InterPro" id="IPR054708">
    <property type="entry name" value="MTPAP-like_central"/>
</dbReference>
<feature type="compositionally biased region" description="Low complexity" evidence="8">
    <location>
        <begin position="933"/>
        <end position="947"/>
    </location>
</feature>
<dbReference type="EC" id="2.7.7.19" evidence="4"/>